<evidence type="ECO:0000313" key="19">
    <source>
        <dbReference type="Proteomes" id="UP000235965"/>
    </source>
</evidence>
<dbReference type="InterPro" id="IPR002110">
    <property type="entry name" value="Ankyrin_rpt"/>
</dbReference>
<dbReference type="STRING" id="105785.A0A2J7PCW1"/>
<name>A0A2J7PCW1_9NEOP</name>
<dbReference type="GO" id="GO:0000724">
    <property type="term" value="P:double-strand break repair via homologous recombination"/>
    <property type="evidence" value="ECO:0007669"/>
    <property type="project" value="TreeGrafter"/>
</dbReference>
<evidence type="ECO:0000256" key="16">
    <source>
        <dbReference type="SAM" id="Coils"/>
    </source>
</evidence>
<evidence type="ECO:0000256" key="5">
    <source>
        <dbReference type="ARBA" id="ARBA00022454"/>
    </source>
</evidence>
<reference evidence="18 19" key="1">
    <citation type="submission" date="2017-12" db="EMBL/GenBank/DDBJ databases">
        <title>Hemimetabolous genomes reveal molecular basis of termite eusociality.</title>
        <authorList>
            <person name="Harrison M.C."/>
            <person name="Jongepier E."/>
            <person name="Robertson H.M."/>
            <person name="Arning N."/>
            <person name="Bitard-Feildel T."/>
            <person name="Chao H."/>
            <person name="Childers C.P."/>
            <person name="Dinh H."/>
            <person name="Doddapaneni H."/>
            <person name="Dugan S."/>
            <person name="Gowin J."/>
            <person name="Greiner C."/>
            <person name="Han Y."/>
            <person name="Hu H."/>
            <person name="Hughes D.S.T."/>
            <person name="Huylmans A.-K."/>
            <person name="Kemena C."/>
            <person name="Kremer L.P.M."/>
            <person name="Lee S.L."/>
            <person name="Lopez-Ezquerra A."/>
            <person name="Mallet L."/>
            <person name="Monroy-Kuhn J.M."/>
            <person name="Moser A."/>
            <person name="Murali S.C."/>
            <person name="Muzny D.M."/>
            <person name="Otani S."/>
            <person name="Piulachs M.-D."/>
            <person name="Poelchau M."/>
            <person name="Qu J."/>
            <person name="Schaub F."/>
            <person name="Wada-Katsumata A."/>
            <person name="Worley K.C."/>
            <person name="Xie Q."/>
            <person name="Ylla G."/>
            <person name="Poulsen M."/>
            <person name="Gibbs R.A."/>
            <person name="Schal C."/>
            <person name="Richards S."/>
            <person name="Belles X."/>
            <person name="Korb J."/>
            <person name="Bornberg-Bauer E."/>
        </authorList>
    </citation>
    <scope>NUCLEOTIDE SEQUENCE [LARGE SCALE GENOMIC DNA]</scope>
    <source>
        <tissue evidence="18">Whole body</tissue>
    </source>
</reference>
<keyword evidence="8" id="KW-0227">DNA damage</keyword>
<feature type="repeat" description="TPR" evidence="15">
    <location>
        <begin position="63"/>
        <end position="96"/>
    </location>
</feature>
<dbReference type="GO" id="GO:0031297">
    <property type="term" value="P:replication fork processing"/>
    <property type="evidence" value="ECO:0007669"/>
    <property type="project" value="TreeGrafter"/>
</dbReference>
<evidence type="ECO:0000256" key="15">
    <source>
        <dbReference type="PROSITE-ProRule" id="PRU00339"/>
    </source>
</evidence>
<keyword evidence="5" id="KW-0158">Chromosome</keyword>
<protein>
    <recommendedName>
        <fullName evidence="4">Tonsoku-like protein</fullName>
    </recommendedName>
</protein>
<sequence length="1355" mass="151106">MEEQKYIRRKTKAKSEGNLEQLSHACNKLGELHFKHSSYEDALKEYKEEATVYETLGSVIRLAVAHRMIGEVYTSMGKYDKALKHQLKHLELARSEASQIEEQRALATIGRTYFCQAESIVNDDELHQSALTNAKNAYMKSLDLCERLRGIGNLEHMEMRARLLLNIGLVLECQHDIQKAIDNIQNAVQICKEHDLFEDLFRCYSSLGMLYYRQLDSSKALHMLELALDVASRLEDKIQLSCEVSINKAEVLFSLPDFRAAKQALRHAYKLNTPIESDRKTIAKNLKLAIAMCDAEEQLQNVPDTDYITKKKLYETMGDGCVTVKNYARALEYYRMMLKCAEAIGESGQQLAAVYVSLSQTYKDNEQYDLSLEFFRKELELWENNPAEACKTMLSIGEVLELQGACYEELEETYNRARQLAQQASSLTLEAMVLRVLEGVQKLKGHDALALETQRELQLIDRNAKDETSGSEDEEASPDIGHDICLETYTDSESENEEFDRPNQPRRPVRLKVRKNEKGETQLHLSCMNGNLALVKKLVEQGHPVNIRDHCGWLPLHEACNHGHRDIVEFLIDKGAALNDRGGSQCGGVTPLHDAASCGHLDVMELLLDRGASVVSRTNEGDTPLDCLVKWYQRTDIRFGPVEQTFFEEIQMRLRTALEKAGHHVGNLTPPSTDGISTYSHKKKRSRPAAALSRMVDDASLGDEDAASRWRQTHPKSDVILHDDPPALHHQDIDADDDDDDGWIGSGQEMQNAGEEYRNVMTMLRKKEQTRKEPSSYTEVKEVQGFLAEDDVGEDWLDDDMAGITRPNKKRRLAAPIEKHRLELMTGLGRRCRAAETAEDLQIEEVLTPMENRSHPNVITGLHKCRSLGGLKVLQQSVLPDMGLTTIATSQSIKSLESVVPGTSKPSELAASQLVRVRVENRLLLVPVTVPEQQTIGWLAREAARRYYSVEGLQPSLSLSTKDGALLSEDDPVLLVGSEEVMCTVISWNIPPLTDRYMESCQALCSAPDTHIIACLEVSQATQILQLSNLALPASQMAPLFRALNRQHTLQQLLLGGNCFGDYGVKLLVAGLPTLSNLQELDLSCNNISADGILHLSTVFSNTTAPALQALARLDLSHNPLGDGAVKHMNIMLPHLVSLTVLQLQDCHLTTNCFKSEDVLLCLDSIRVLDVSYNALGGSGLLGFLGRLCPTEIVSLNLGATTACDGQSVAREVILMFTEKEGFSKLTTLNLSNCGLRDVDIWHLLRVLQKCGALETLQLSGNAELSSVSLRRLLQHQPALRTVDLSGCTSIANFLGDSSPQLWVAQKGQKKLESLTLNSQGFDKDEMEALWWEAWGPRACIHRAPGGLLYLSLKE</sequence>
<feature type="repeat" description="ANK" evidence="14">
    <location>
        <begin position="518"/>
        <end position="550"/>
    </location>
</feature>
<feature type="region of interest" description="Disordered" evidence="17">
    <location>
        <begin position="717"/>
        <end position="739"/>
    </location>
</feature>
<dbReference type="PROSITE" id="PS51450">
    <property type="entry name" value="LRR"/>
    <property type="match status" value="1"/>
</dbReference>
<dbReference type="PANTHER" id="PTHR46358">
    <property type="entry name" value="TONSOKU-LIKE PROTEIN"/>
    <property type="match status" value="1"/>
</dbReference>
<dbReference type="PROSITE" id="PS50005">
    <property type="entry name" value="TPR"/>
    <property type="match status" value="2"/>
</dbReference>
<dbReference type="PROSITE" id="PS50297">
    <property type="entry name" value="ANK_REP_REGION"/>
    <property type="match status" value="3"/>
</dbReference>
<evidence type="ECO:0000256" key="6">
    <source>
        <dbReference type="ARBA" id="ARBA00022614"/>
    </source>
</evidence>
<dbReference type="OrthoDB" id="273147at2759"/>
<dbReference type="InterPro" id="IPR032675">
    <property type="entry name" value="LRR_dom_sf"/>
</dbReference>
<dbReference type="SMART" id="SM00028">
    <property type="entry name" value="TPR"/>
    <property type="match status" value="6"/>
</dbReference>
<proteinExistence type="inferred from homology"/>
<dbReference type="Gene3D" id="1.25.40.20">
    <property type="entry name" value="Ankyrin repeat-containing domain"/>
    <property type="match status" value="1"/>
</dbReference>
<comment type="similarity">
    <text evidence="3">Belongs to the Tonsoku family.</text>
</comment>
<dbReference type="InterPro" id="IPR052311">
    <property type="entry name" value="MMS22L-TONSL_complex_comp"/>
</dbReference>
<feature type="repeat" description="ANK" evidence="14">
    <location>
        <begin position="551"/>
        <end position="583"/>
    </location>
</feature>
<evidence type="ECO:0000256" key="1">
    <source>
        <dbReference type="ARBA" id="ARBA00004123"/>
    </source>
</evidence>
<dbReference type="PROSITE" id="PS50088">
    <property type="entry name" value="ANK_REPEAT"/>
    <property type="match status" value="3"/>
</dbReference>
<keyword evidence="12" id="KW-0234">DNA repair</keyword>
<gene>
    <name evidence="18" type="ORF">B7P43_G12979</name>
</gene>
<evidence type="ECO:0000256" key="8">
    <source>
        <dbReference type="ARBA" id="ARBA00022763"/>
    </source>
</evidence>
<dbReference type="SMART" id="SM00368">
    <property type="entry name" value="LRR_RI"/>
    <property type="match status" value="5"/>
</dbReference>
<dbReference type="SMART" id="SM00248">
    <property type="entry name" value="ANK"/>
    <property type="match status" value="3"/>
</dbReference>
<keyword evidence="6" id="KW-0433">Leucine-rich repeat</keyword>
<evidence type="ECO:0000256" key="10">
    <source>
        <dbReference type="ARBA" id="ARBA00022853"/>
    </source>
</evidence>
<dbReference type="GO" id="GO:0043596">
    <property type="term" value="C:nuclear replication fork"/>
    <property type="evidence" value="ECO:0007669"/>
    <property type="project" value="TreeGrafter"/>
</dbReference>
<keyword evidence="16" id="KW-0175">Coiled coil</keyword>
<dbReference type="InterPro" id="IPR036770">
    <property type="entry name" value="Ankyrin_rpt-contain_sf"/>
</dbReference>
<feature type="compositionally biased region" description="Polar residues" evidence="17">
    <location>
        <begin position="669"/>
        <end position="679"/>
    </location>
</feature>
<dbReference type="EMBL" id="NEVH01026401">
    <property type="protein sequence ID" value="PNF14175.1"/>
    <property type="molecule type" value="Genomic_DNA"/>
</dbReference>
<dbReference type="FunCoup" id="A0A2J7PCW1">
    <property type="interactions" value="322"/>
</dbReference>
<evidence type="ECO:0000256" key="9">
    <source>
        <dbReference type="ARBA" id="ARBA00022803"/>
    </source>
</evidence>
<evidence type="ECO:0000256" key="3">
    <source>
        <dbReference type="ARBA" id="ARBA00010999"/>
    </source>
</evidence>
<dbReference type="Pfam" id="PF12796">
    <property type="entry name" value="Ank_2"/>
    <property type="match status" value="1"/>
</dbReference>
<dbReference type="GO" id="GO:0006325">
    <property type="term" value="P:chromatin organization"/>
    <property type="evidence" value="ECO:0007669"/>
    <property type="project" value="UniProtKB-KW"/>
</dbReference>
<evidence type="ECO:0000256" key="14">
    <source>
        <dbReference type="PROSITE-ProRule" id="PRU00023"/>
    </source>
</evidence>
<evidence type="ECO:0000256" key="7">
    <source>
        <dbReference type="ARBA" id="ARBA00022737"/>
    </source>
</evidence>
<feature type="compositionally biased region" description="Basic and acidic residues" evidence="17">
    <location>
        <begin position="717"/>
        <end position="733"/>
    </location>
</feature>
<evidence type="ECO:0000256" key="11">
    <source>
        <dbReference type="ARBA" id="ARBA00023043"/>
    </source>
</evidence>
<keyword evidence="10" id="KW-0156">Chromatin regulator</keyword>
<evidence type="ECO:0000256" key="17">
    <source>
        <dbReference type="SAM" id="MobiDB-lite"/>
    </source>
</evidence>
<keyword evidence="19" id="KW-1185">Reference proteome</keyword>
<evidence type="ECO:0000256" key="13">
    <source>
        <dbReference type="ARBA" id="ARBA00023242"/>
    </source>
</evidence>
<dbReference type="Pfam" id="PF13516">
    <property type="entry name" value="LRR_6"/>
    <property type="match status" value="2"/>
</dbReference>
<evidence type="ECO:0000313" key="18">
    <source>
        <dbReference type="EMBL" id="PNF14175.1"/>
    </source>
</evidence>
<feature type="region of interest" description="Disordered" evidence="17">
    <location>
        <begin position="663"/>
        <end position="697"/>
    </location>
</feature>
<evidence type="ECO:0000256" key="12">
    <source>
        <dbReference type="ARBA" id="ARBA00023204"/>
    </source>
</evidence>
<dbReference type="Pfam" id="PF13424">
    <property type="entry name" value="TPR_12"/>
    <property type="match status" value="1"/>
</dbReference>
<organism evidence="18 19">
    <name type="scientific">Cryptotermes secundus</name>
    <dbReference type="NCBI Taxonomy" id="105785"/>
    <lineage>
        <taxon>Eukaryota</taxon>
        <taxon>Metazoa</taxon>
        <taxon>Ecdysozoa</taxon>
        <taxon>Arthropoda</taxon>
        <taxon>Hexapoda</taxon>
        <taxon>Insecta</taxon>
        <taxon>Pterygota</taxon>
        <taxon>Neoptera</taxon>
        <taxon>Polyneoptera</taxon>
        <taxon>Dictyoptera</taxon>
        <taxon>Blattodea</taxon>
        <taxon>Blattoidea</taxon>
        <taxon>Termitoidae</taxon>
        <taxon>Kalotermitidae</taxon>
        <taxon>Cryptotermitinae</taxon>
        <taxon>Cryptotermes</taxon>
    </lineage>
</organism>
<dbReference type="Gene3D" id="1.25.40.10">
    <property type="entry name" value="Tetratricopeptide repeat domain"/>
    <property type="match status" value="2"/>
</dbReference>
<comment type="caution">
    <text evidence="18">The sequence shown here is derived from an EMBL/GenBank/DDBJ whole genome shotgun (WGS) entry which is preliminary data.</text>
</comment>
<feature type="region of interest" description="Disordered" evidence="17">
    <location>
        <begin position="461"/>
        <end position="483"/>
    </location>
</feature>
<dbReference type="PANTHER" id="PTHR46358:SF1">
    <property type="entry name" value="TONSOKU-LIKE PROTEIN"/>
    <property type="match status" value="1"/>
</dbReference>
<accession>A0A2J7PCW1</accession>
<dbReference type="Gene3D" id="3.80.10.10">
    <property type="entry name" value="Ribonuclease Inhibitor"/>
    <property type="match status" value="3"/>
</dbReference>
<keyword evidence="9 15" id="KW-0802">TPR repeat</keyword>
<evidence type="ECO:0000256" key="4">
    <source>
        <dbReference type="ARBA" id="ARBA00017829"/>
    </source>
</evidence>
<dbReference type="InterPro" id="IPR011990">
    <property type="entry name" value="TPR-like_helical_dom_sf"/>
</dbReference>
<dbReference type="InterPro" id="IPR019734">
    <property type="entry name" value="TPR_rpt"/>
</dbReference>
<dbReference type="InterPro" id="IPR006553">
    <property type="entry name" value="Leu-rich_rpt_Cys-con_subtyp"/>
</dbReference>
<dbReference type="SMART" id="SM00367">
    <property type="entry name" value="LRR_CC"/>
    <property type="match status" value="3"/>
</dbReference>
<dbReference type="InParanoid" id="A0A2J7PCW1"/>
<dbReference type="SUPFAM" id="SSF48403">
    <property type="entry name" value="Ankyrin repeat"/>
    <property type="match status" value="1"/>
</dbReference>
<comment type="subcellular location">
    <subcellularLocation>
        <location evidence="2">Chromosome</location>
    </subcellularLocation>
    <subcellularLocation>
        <location evidence="1">Nucleus</location>
    </subcellularLocation>
</comment>
<keyword evidence="11 14" id="KW-0040">ANK repeat</keyword>
<keyword evidence="7" id="KW-0677">Repeat</keyword>
<evidence type="ECO:0000256" key="2">
    <source>
        <dbReference type="ARBA" id="ARBA00004286"/>
    </source>
</evidence>
<keyword evidence="13" id="KW-0539">Nucleus</keyword>
<dbReference type="SUPFAM" id="SSF52047">
    <property type="entry name" value="RNI-like"/>
    <property type="match status" value="1"/>
</dbReference>
<feature type="repeat" description="TPR" evidence="15">
    <location>
        <begin position="352"/>
        <end position="385"/>
    </location>
</feature>
<dbReference type="Proteomes" id="UP000235965">
    <property type="component" value="Unassembled WGS sequence"/>
</dbReference>
<feature type="coiled-coil region" evidence="16">
    <location>
        <begin position="365"/>
        <end position="430"/>
    </location>
</feature>
<dbReference type="SUPFAM" id="SSF48452">
    <property type="entry name" value="TPR-like"/>
    <property type="match status" value="3"/>
</dbReference>
<feature type="repeat" description="ANK" evidence="14">
    <location>
        <begin position="587"/>
        <end position="619"/>
    </location>
</feature>
<dbReference type="InterPro" id="IPR001611">
    <property type="entry name" value="Leu-rich_rpt"/>
</dbReference>